<keyword evidence="9" id="KW-1185">Reference proteome</keyword>
<evidence type="ECO:0000256" key="3">
    <source>
        <dbReference type="ARBA" id="ARBA00022448"/>
    </source>
</evidence>
<feature type="compositionally biased region" description="Low complexity" evidence="7">
    <location>
        <begin position="158"/>
        <end position="171"/>
    </location>
</feature>
<feature type="region of interest" description="Disordered" evidence="7">
    <location>
        <begin position="139"/>
        <end position="189"/>
    </location>
</feature>
<dbReference type="GO" id="GO:0030001">
    <property type="term" value="P:metal ion transport"/>
    <property type="evidence" value="ECO:0007669"/>
    <property type="project" value="InterPro"/>
</dbReference>
<dbReference type="InterPro" id="IPR006127">
    <property type="entry name" value="ZnuA-like"/>
</dbReference>
<dbReference type="InterPro" id="IPR050492">
    <property type="entry name" value="Bact_metal-bind_prot9"/>
</dbReference>
<dbReference type="STRING" id="1231391.GCA_000308195_02474"/>
<dbReference type="PRINTS" id="PR00690">
    <property type="entry name" value="ADHESNFAMILY"/>
</dbReference>
<dbReference type="PANTHER" id="PTHR42953">
    <property type="entry name" value="HIGH-AFFINITY ZINC UPTAKE SYSTEM PROTEIN ZNUA-RELATED"/>
    <property type="match status" value="1"/>
</dbReference>
<gene>
    <name evidence="8" type="ORF">C7440_0276</name>
</gene>
<accession>A0A2U1CPS2</accession>
<keyword evidence="4" id="KW-0479">Metal-binding</keyword>
<comment type="similarity">
    <text evidence="2 6">Belongs to the bacterial solute-binding protein 9 family.</text>
</comment>
<organism evidence="8 9">
    <name type="scientific">Pusillimonas noertemannii</name>
    <dbReference type="NCBI Taxonomy" id="305977"/>
    <lineage>
        <taxon>Bacteria</taxon>
        <taxon>Pseudomonadati</taxon>
        <taxon>Pseudomonadota</taxon>
        <taxon>Betaproteobacteria</taxon>
        <taxon>Burkholderiales</taxon>
        <taxon>Alcaligenaceae</taxon>
        <taxon>Pusillimonas</taxon>
    </lineage>
</organism>
<reference evidence="8 9" key="1">
    <citation type="submission" date="2018-04" db="EMBL/GenBank/DDBJ databases">
        <title>Genomic Encyclopedia of Type Strains, Phase IV (KMG-IV): sequencing the most valuable type-strain genomes for metagenomic binning, comparative biology and taxonomic classification.</title>
        <authorList>
            <person name="Goeker M."/>
        </authorList>
    </citation>
    <scope>NUCLEOTIDE SEQUENCE [LARGE SCALE GENOMIC DNA]</scope>
    <source>
        <strain evidence="8 9">DSM 10065</strain>
    </source>
</reference>
<dbReference type="GO" id="GO:0030313">
    <property type="term" value="C:cell envelope"/>
    <property type="evidence" value="ECO:0007669"/>
    <property type="project" value="UniProtKB-SubCell"/>
</dbReference>
<comment type="caution">
    <text evidence="8">The sequence shown here is derived from an EMBL/GenBank/DDBJ whole genome shotgun (WGS) entry which is preliminary data.</text>
</comment>
<evidence type="ECO:0000256" key="7">
    <source>
        <dbReference type="SAM" id="MobiDB-lite"/>
    </source>
</evidence>
<dbReference type="InterPro" id="IPR006128">
    <property type="entry name" value="Lipoprotein_PsaA-like"/>
</dbReference>
<evidence type="ECO:0000313" key="8">
    <source>
        <dbReference type="EMBL" id="PVY67890.1"/>
    </source>
</evidence>
<evidence type="ECO:0000256" key="4">
    <source>
        <dbReference type="ARBA" id="ARBA00022723"/>
    </source>
</evidence>
<dbReference type="GO" id="GO:0046872">
    <property type="term" value="F:metal ion binding"/>
    <property type="evidence" value="ECO:0007669"/>
    <property type="project" value="UniProtKB-KW"/>
</dbReference>
<proteinExistence type="inferred from homology"/>
<dbReference type="Proteomes" id="UP000246145">
    <property type="component" value="Unassembled WGS sequence"/>
</dbReference>
<feature type="compositionally biased region" description="Low complexity" evidence="7">
    <location>
        <begin position="140"/>
        <end position="149"/>
    </location>
</feature>
<dbReference type="Gene3D" id="3.40.50.1980">
    <property type="entry name" value="Nitrogenase molybdenum iron protein domain"/>
    <property type="match status" value="2"/>
</dbReference>
<evidence type="ECO:0000256" key="1">
    <source>
        <dbReference type="ARBA" id="ARBA00004196"/>
    </source>
</evidence>
<keyword evidence="3 6" id="KW-0813">Transport</keyword>
<sequence>MLVRMMSSSGVMRGCRLLATLFLGALGISAWVSPAASAAAEPMPVVASFSVLGDMVAEIGGDHVKLTTIIGLGGDAHSFEPTPEHVRALSEARVLVVNGLGFEAWLPRLLAASNFQGQQVVASRGIEPRRLLASHAVDTGAAQAGQSHGHAGHDHAADAGAAQGGAAQAGAGQAGQGQAGHQHEGDIDPHAWQSLANGMIYARNIAEGLAKADPANAADYLARANRYIEEMKKLDAEVRLALGQIAKDKRKVVVPHDSLGYFGRDYGIEFIPIMGISSQAEASARNVAAIVDQVRAVGGAAIFLEGSANPKMAEQIARETGATVGGVLYADTLSEPDQPAGTYLGMFKWNAGQLIYALRPAR</sequence>
<dbReference type="InterPro" id="IPR006129">
    <property type="entry name" value="AdhesinB"/>
</dbReference>
<dbReference type="SUPFAM" id="SSF53807">
    <property type="entry name" value="Helical backbone' metal receptor"/>
    <property type="match status" value="1"/>
</dbReference>
<keyword evidence="5" id="KW-0732">Signal</keyword>
<evidence type="ECO:0000256" key="5">
    <source>
        <dbReference type="ARBA" id="ARBA00022729"/>
    </source>
</evidence>
<evidence type="ECO:0000256" key="6">
    <source>
        <dbReference type="RuleBase" id="RU003512"/>
    </source>
</evidence>
<dbReference type="GO" id="GO:0007155">
    <property type="term" value="P:cell adhesion"/>
    <property type="evidence" value="ECO:0007669"/>
    <property type="project" value="InterPro"/>
</dbReference>
<dbReference type="Pfam" id="PF01297">
    <property type="entry name" value="ZnuA"/>
    <property type="match status" value="1"/>
</dbReference>
<name>A0A2U1CPS2_9BURK</name>
<evidence type="ECO:0000313" key="9">
    <source>
        <dbReference type="Proteomes" id="UP000246145"/>
    </source>
</evidence>
<dbReference type="AlphaFoldDB" id="A0A2U1CPS2"/>
<dbReference type="PRINTS" id="PR00691">
    <property type="entry name" value="ADHESINB"/>
</dbReference>
<protein>
    <submittedName>
        <fullName evidence="8">Zinc/manganese transport system substrate-binding protein</fullName>
    </submittedName>
</protein>
<dbReference type="PANTHER" id="PTHR42953:SF1">
    <property type="entry name" value="METAL-BINDING PROTEIN HI_0362-RELATED"/>
    <property type="match status" value="1"/>
</dbReference>
<dbReference type="EMBL" id="QEKO01000001">
    <property type="protein sequence ID" value="PVY67890.1"/>
    <property type="molecule type" value="Genomic_DNA"/>
</dbReference>
<evidence type="ECO:0000256" key="2">
    <source>
        <dbReference type="ARBA" id="ARBA00011028"/>
    </source>
</evidence>
<comment type="subcellular location">
    <subcellularLocation>
        <location evidence="1">Cell envelope</location>
    </subcellularLocation>
</comment>